<sequence>MVEEKKKNPYGIDISRITFVHYLFDGVVGSEFDYSLRQLPHAMEITKYEASLPPHTEIIRVNSSADLRTFLWHKS</sequence>
<reference evidence="2" key="1">
    <citation type="submission" date="2014-12" db="EMBL/GenBank/DDBJ databases">
        <title>Insight into the proteome of Arion vulgaris.</title>
        <authorList>
            <person name="Aradska J."/>
            <person name="Bulat T."/>
            <person name="Smidak R."/>
            <person name="Sarate P."/>
            <person name="Gangsoo J."/>
            <person name="Sialana F."/>
            <person name="Bilban M."/>
            <person name="Lubec G."/>
        </authorList>
    </citation>
    <scope>NUCLEOTIDE SEQUENCE</scope>
    <source>
        <tissue evidence="2">Skin</tissue>
    </source>
</reference>
<name>A0A0B7BTG9_9EUPU</name>
<dbReference type="EMBL" id="HACG01049421">
    <property type="protein sequence ID" value="CEK96286.1"/>
    <property type="molecule type" value="Transcribed_RNA"/>
</dbReference>
<evidence type="ECO:0000313" key="2">
    <source>
        <dbReference type="EMBL" id="CEK96288.1"/>
    </source>
</evidence>
<gene>
    <name evidence="2" type="primary">ORF211389</name>
    <name evidence="1" type="synonym">ORF211378</name>
</gene>
<evidence type="ECO:0000313" key="1">
    <source>
        <dbReference type="EMBL" id="CEK96286.1"/>
    </source>
</evidence>
<proteinExistence type="predicted"/>
<organism evidence="2">
    <name type="scientific">Arion vulgaris</name>
    <dbReference type="NCBI Taxonomy" id="1028688"/>
    <lineage>
        <taxon>Eukaryota</taxon>
        <taxon>Metazoa</taxon>
        <taxon>Spiralia</taxon>
        <taxon>Lophotrochozoa</taxon>
        <taxon>Mollusca</taxon>
        <taxon>Gastropoda</taxon>
        <taxon>Heterobranchia</taxon>
        <taxon>Euthyneura</taxon>
        <taxon>Panpulmonata</taxon>
        <taxon>Eupulmonata</taxon>
        <taxon>Stylommatophora</taxon>
        <taxon>Helicina</taxon>
        <taxon>Arionoidea</taxon>
        <taxon>Arionidae</taxon>
        <taxon>Arion</taxon>
    </lineage>
</organism>
<protein>
    <submittedName>
        <fullName evidence="2">Uncharacterized protein</fullName>
    </submittedName>
</protein>
<dbReference type="AlphaFoldDB" id="A0A0B7BTG9"/>
<dbReference type="EMBL" id="HACG01049423">
    <property type="protein sequence ID" value="CEK96288.1"/>
    <property type="molecule type" value="Transcribed_RNA"/>
</dbReference>
<accession>A0A0B7BTG9</accession>